<protein>
    <recommendedName>
        <fullName evidence="1">non-specific serine/threonine protein kinase</fullName>
        <ecNumber evidence="1">2.7.11.1</ecNumber>
    </recommendedName>
</protein>
<dbReference type="InterPro" id="IPR000719">
    <property type="entry name" value="Prot_kinase_dom"/>
</dbReference>
<evidence type="ECO:0000256" key="3">
    <source>
        <dbReference type="ARBA" id="ARBA00022679"/>
    </source>
</evidence>
<evidence type="ECO:0000313" key="13">
    <source>
        <dbReference type="Proteomes" id="UP000187209"/>
    </source>
</evidence>
<evidence type="ECO:0000256" key="1">
    <source>
        <dbReference type="ARBA" id="ARBA00012513"/>
    </source>
</evidence>
<dbReference type="SUPFAM" id="SSF56112">
    <property type="entry name" value="Protein kinase-like (PK-like)"/>
    <property type="match status" value="1"/>
</dbReference>
<dbReference type="EMBL" id="MPUH01000183">
    <property type="protein sequence ID" value="OMJ87209.1"/>
    <property type="molecule type" value="Genomic_DNA"/>
</dbReference>
<comment type="catalytic activity">
    <reaction evidence="8">
        <text>L-seryl-[protein] + ATP = O-phospho-L-seryl-[protein] + ADP + H(+)</text>
        <dbReference type="Rhea" id="RHEA:17989"/>
        <dbReference type="Rhea" id="RHEA-COMP:9863"/>
        <dbReference type="Rhea" id="RHEA-COMP:11604"/>
        <dbReference type="ChEBI" id="CHEBI:15378"/>
        <dbReference type="ChEBI" id="CHEBI:29999"/>
        <dbReference type="ChEBI" id="CHEBI:30616"/>
        <dbReference type="ChEBI" id="CHEBI:83421"/>
        <dbReference type="ChEBI" id="CHEBI:456216"/>
        <dbReference type="EC" id="2.7.11.1"/>
    </reaction>
</comment>
<keyword evidence="4 9" id="KW-0547">Nucleotide-binding</keyword>
<keyword evidence="13" id="KW-1185">Reference proteome</keyword>
<evidence type="ECO:0000256" key="9">
    <source>
        <dbReference type="PROSITE-ProRule" id="PRU10141"/>
    </source>
</evidence>
<dbReference type="SMART" id="SM00220">
    <property type="entry name" value="S_TKc"/>
    <property type="match status" value="1"/>
</dbReference>
<dbReference type="InterPro" id="IPR051131">
    <property type="entry name" value="NEK_Ser/Thr_kinase_NIMA"/>
</dbReference>
<sequence>MQNLDVTVVEELGRGTSGVVYKVRHLVDGQFYVVKVIDLSQTSSKKQTQALKEVDILKQVSHPHIIRYYNSCIQNQMLYILTEFASGGDLQKKINRYKHTRRNIEEGQIWSWAYEISLAVKYLHRHKILHRDIKCMNIFLDKDNRVKIGDLGLSKILVNKEINTATVGTPLYLSPEQIRHQPYGFKVDIWGIGCVLYALCALEAPFTGDSLLALGQNIAMKSPKSLPAKYTPKLVSFISMMLEKDPKNRPNIKETIEMIPIFTKKMHRRPQSPRQTVVKKPESPVNKVIEDNSSSENLFPKFGSQILDKSLKISLKKTLPSEMELRPTTQATKRLLVASSDAVRVCTGYVKHRYIKEDKPKTTINDLAKIM</sequence>
<dbReference type="PROSITE" id="PS50011">
    <property type="entry name" value="PROTEIN_KINASE_DOM"/>
    <property type="match status" value="1"/>
</dbReference>
<accession>A0A1R2CDX8</accession>
<name>A0A1R2CDX8_9CILI</name>
<dbReference type="InterPro" id="IPR017441">
    <property type="entry name" value="Protein_kinase_ATP_BS"/>
</dbReference>
<dbReference type="GO" id="GO:0004674">
    <property type="term" value="F:protein serine/threonine kinase activity"/>
    <property type="evidence" value="ECO:0007669"/>
    <property type="project" value="UniProtKB-KW"/>
</dbReference>
<feature type="domain" description="Protein kinase" evidence="11">
    <location>
        <begin position="6"/>
        <end position="262"/>
    </location>
</feature>
<evidence type="ECO:0000313" key="12">
    <source>
        <dbReference type="EMBL" id="OMJ87209.1"/>
    </source>
</evidence>
<comment type="catalytic activity">
    <reaction evidence="7">
        <text>L-threonyl-[protein] + ATP = O-phospho-L-threonyl-[protein] + ADP + H(+)</text>
        <dbReference type="Rhea" id="RHEA:46608"/>
        <dbReference type="Rhea" id="RHEA-COMP:11060"/>
        <dbReference type="Rhea" id="RHEA-COMP:11605"/>
        <dbReference type="ChEBI" id="CHEBI:15378"/>
        <dbReference type="ChEBI" id="CHEBI:30013"/>
        <dbReference type="ChEBI" id="CHEBI:30616"/>
        <dbReference type="ChEBI" id="CHEBI:61977"/>
        <dbReference type="ChEBI" id="CHEBI:456216"/>
        <dbReference type="EC" id="2.7.11.1"/>
    </reaction>
</comment>
<evidence type="ECO:0000256" key="5">
    <source>
        <dbReference type="ARBA" id="ARBA00022777"/>
    </source>
</evidence>
<evidence type="ECO:0000256" key="2">
    <source>
        <dbReference type="ARBA" id="ARBA00022527"/>
    </source>
</evidence>
<dbReference type="OrthoDB" id="248923at2759"/>
<dbReference type="Proteomes" id="UP000187209">
    <property type="component" value="Unassembled WGS sequence"/>
</dbReference>
<evidence type="ECO:0000256" key="7">
    <source>
        <dbReference type="ARBA" id="ARBA00047899"/>
    </source>
</evidence>
<dbReference type="GO" id="GO:0005524">
    <property type="term" value="F:ATP binding"/>
    <property type="evidence" value="ECO:0007669"/>
    <property type="project" value="UniProtKB-UniRule"/>
</dbReference>
<evidence type="ECO:0000256" key="6">
    <source>
        <dbReference type="ARBA" id="ARBA00022840"/>
    </source>
</evidence>
<evidence type="ECO:0000259" key="11">
    <source>
        <dbReference type="PROSITE" id="PS50011"/>
    </source>
</evidence>
<dbReference type="AlphaFoldDB" id="A0A1R2CDX8"/>
<feature type="binding site" evidence="9">
    <location>
        <position position="35"/>
    </location>
    <ligand>
        <name>ATP</name>
        <dbReference type="ChEBI" id="CHEBI:30616"/>
    </ligand>
</feature>
<comment type="caution">
    <text evidence="12">The sequence shown here is derived from an EMBL/GenBank/DDBJ whole genome shotgun (WGS) entry which is preliminary data.</text>
</comment>
<dbReference type="EC" id="2.7.11.1" evidence="1"/>
<dbReference type="Pfam" id="PF00069">
    <property type="entry name" value="Pkinase"/>
    <property type="match status" value="1"/>
</dbReference>
<proteinExistence type="inferred from homology"/>
<evidence type="ECO:0000256" key="10">
    <source>
        <dbReference type="RuleBase" id="RU000304"/>
    </source>
</evidence>
<keyword evidence="2 10" id="KW-0723">Serine/threonine-protein kinase</keyword>
<dbReference type="CDD" id="cd08215">
    <property type="entry name" value="STKc_Nek"/>
    <property type="match status" value="1"/>
</dbReference>
<keyword evidence="3" id="KW-0808">Transferase</keyword>
<gene>
    <name evidence="12" type="ORF">SteCoe_11135</name>
</gene>
<dbReference type="PANTHER" id="PTHR44899">
    <property type="entry name" value="CAMK FAMILY PROTEIN KINASE"/>
    <property type="match status" value="1"/>
</dbReference>
<keyword evidence="6 9" id="KW-0067">ATP-binding</keyword>
<dbReference type="PROSITE" id="PS00107">
    <property type="entry name" value="PROTEIN_KINASE_ATP"/>
    <property type="match status" value="1"/>
</dbReference>
<dbReference type="InterPro" id="IPR011009">
    <property type="entry name" value="Kinase-like_dom_sf"/>
</dbReference>
<dbReference type="InterPro" id="IPR008271">
    <property type="entry name" value="Ser/Thr_kinase_AS"/>
</dbReference>
<evidence type="ECO:0000256" key="8">
    <source>
        <dbReference type="ARBA" id="ARBA00048679"/>
    </source>
</evidence>
<evidence type="ECO:0000256" key="4">
    <source>
        <dbReference type="ARBA" id="ARBA00022741"/>
    </source>
</evidence>
<comment type="similarity">
    <text evidence="10">Belongs to the protein kinase superfamily.</text>
</comment>
<organism evidence="12 13">
    <name type="scientific">Stentor coeruleus</name>
    <dbReference type="NCBI Taxonomy" id="5963"/>
    <lineage>
        <taxon>Eukaryota</taxon>
        <taxon>Sar</taxon>
        <taxon>Alveolata</taxon>
        <taxon>Ciliophora</taxon>
        <taxon>Postciliodesmatophora</taxon>
        <taxon>Heterotrichea</taxon>
        <taxon>Heterotrichida</taxon>
        <taxon>Stentoridae</taxon>
        <taxon>Stentor</taxon>
    </lineage>
</organism>
<keyword evidence="5" id="KW-0418">Kinase</keyword>
<dbReference type="Gene3D" id="1.10.510.10">
    <property type="entry name" value="Transferase(Phosphotransferase) domain 1"/>
    <property type="match status" value="1"/>
</dbReference>
<dbReference type="PROSITE" id="PS00108">
    <property type="entry name" value="PROTEIN_KINASE_ST"/>
    <property type="match status" value="1"/>
</dbReference>
<reference evidence="12 13" key="1">
    <citation type="submission" date="2016-11" db="EMBL/GenBank/DDBJ databases">
        <title>The macronuclear genome of Stentor coeruleus: a giant cell with tiny introns.</title>
        <authorList>
            <person name="Slabodnick M."/>
            <person name="Ruby J.G."/>
            <person name="Reiff S.B."/>
            <person name="Swart E.C."/>
            <person name="Gosai S."/>
            <person name="Prabakaran S."/>
            <person name="Witkowska E."/>
            <person name="Larue G.E."/>
            <person name="Fisher S."/>
            <person name="Freeman R.M."/>
            <person name="Gunawardena J."/>
            <person name="Chu W."/>
            <person name="Stover N.A."/>
            <person name="Gregory B.D."/>
            <person name="Nowacki M."/>
            <person name="Derisi J."/>
            <person name="Roy S.W."/>
            <person name="Marshall W.F."/>
            <person name="Sood P."/>
        </authorList>
    </citation>
    <scope>NUCLEOTIDE SEQUENCE [LARGE SCALE GENOMIC DNA]</scope>
    <source>
        <strain evidence="12">WM001</strain>
    </source>
</reference>
<dbReference type="PANTHER" id="PTHR44899:SF3">
    <property type="entry name" value="SERINE_THREONINE-PROTEIN KINASE NEK1"/>
    <property type="match status" value="1"/>
</dbReference>